<evidence type="ECO:0000313" key="4">
    <source>
        <dbReference type="Proteomes" id="UP000309215"/>
    </source>
</evidence>
<evidence type="ECO:0000256" key="1">
    <source>
        <dbReference type="SAM" id="MobiDB-lite"/>
    </source>
</evidence>
<evidence type="ECO:0000313" key="3">
    <source>
        <dbReference type="EMBL" id="TKD03060.1"/>
    </source>
</evidence>
<feature type="signal peptide" evidence="2">
    <location>
        <begin position="1"/>
        <end position="31"/>
    </location>
</feature>
<feature type="chain" id="PRO_5020541087" description="DUF4932 domain-containing protein" evidence="2">
    <location>
        <begin position="32"/>
        <end position="549"/>
    </location>
</feature>
<keyword evidence="4" id="KW-1185">Reference proteome</keyword>
<name>A0A4U1J6U2_9BACT</name>
<dbReference type="RefSeq" id="WP_136932040.1">
    <property type="nucleotide sequence ID" value="NZ_SSMQ01000032.1"/>
</dbReference>
<protein>
    <recommendedName>
        <fullName evidence="5">DUF4932 domain-containing protein</fullName>
    </recommendedName>
</protein>
<dbReference type="Proteomes" id="UP000309215">
    <property type="component" value="Unassembled WGS sequence"/>
</dbReference>
<dbReference type="AlphaFoldDB" id="A0A4U1J6U2"/>
<keyword evidence="2" id="KW-0732">Signal</keyword>
<evidence type="ECO:0008006" key="5">
    <source>
        <dbReference type="Google" id="ProtNLM"/>
    </source>
</evidence>
<sequence length="549" mass="58675">MAFPPAPRFTSRSLAHLALLGFAACSPAPKAEPQASAPPRAPERAADATTPAATQSASFEREARGAKLRLVFHADPLPNLVYQLDCMAGRHPCSRAAYEALWQNDLGWDDEDRRALETFREIRESWNGRIELRTPAPAAPLPLPRADRSVAARLSIAGLLAHTPDEHVRYLGLVTSPQGAQRAQALVDHFRPRFDRYWEREGRAHCEASADKLAALFQREGLTGHVETLVGFYQADLPDGAPLHFHLMARPAHRSVDAARQIGGHAVIEMPAGVPPEARAPVVVHEMLHHLHAAATDERLAALSRSFVETKDPLAAASYAVLDEALATALGTAKAMGRLDPPGLSQKLEAPMGLYAEPTIDRVAKAALPFLDARLAEGKGLHDPGFAPGFLAAVRKAFPDGLPPLAHARPLVAVVAPGLWPAFHAFDGAAMASSLGGSTASDAMRAPETVALFASRPHWGGAFFVTHAEVADLARFEGPLGAAAVAAITAEAGRTRAFVYSTQKSPGVYRFVFVADDLPSMNDLVRALAAQPAPFEGALEVVARRSDPH</sequence>
<gene>
    <name evidence="3" type="ORF">E8A74_27410</name>
</gene>
<feature type="region of interest" description="Disordered" evidence="1">
    <location>
        <begin position="29"/>
        <end position="59"/>
    </location>
</feature>
<dbReference type="EMBL" id="SSMQ01000032">
    <property type="protein sequence ID" value="TKD03060.1"/>
    <property type="molecule type" value="Genomic_DNA"/>
</dbReference>
<organism evidence="3 4">
    <name type="scientific">Polyangium fumosum</name>
    <dbReference type="NCBI Taxonomy" id="889272"/>
    <lineage>
        <taxon>Bacteria</taxon>
        <taxon>Pseudomonadati</taxon>
        <taxon>Myxococcota</taxon>
        <taxon>Polyangia</taxon>
        <taxon>Polyangiales</taxon>
        <taxon>Polyangiaceae</taxon>
        <taxon>Polyangium</taxon>
    </lineage>
</organism>
<proteinExistence type="predicted"/>
<feature type="compositionally biased region" description="Low complexity" evidence="1">
    <location>
        <begin position="47"/>
        <end position="58"/>
    </location>
</feature>
<comment type="caution">
    <text evidence="3">The sequence shown here is derived from an EMBL/GenBank/DDBJ whole genome shotgun (WGS) entry which is preliminary data.</text>
</comment>
<accession>A0A4U1J6U2</accession>
<evidence type="ECO:0000256" key="2">
    <source>
        <dbReference type="SAM" id="SignalP"/>
    </source>
</evidence>
<reference evidence="3 4" key="1">
    <citation type="submission" date="2019-04" db="EMBL/GenBank/DDBJ databases">
        <authorList>
            <person name="Li Y."/>
            <person name="Wang J."/>
        </authorList>
    </citation>
    <scope>NUCLEOTIDE SEQUENCE [LARGE SCALE GENOMIC DNA]</scope>
    <source>
        <strain evidence="3 4">DSM 14668</strain>
    </source>
</reference>
<dbReference type="OrthoDB" id="5486435at2"/>